<accession>A0AAD9GIZ2</accession>
<dbReference type="PANTHER" id="PTHR39200:SF1">
    <property type="entry name" value="AUTO-TRANSPORTER ADHESIN HEAD GIN DOMAIN-CONTAINING PROTEIN-RELATED"/>
    <property type="match status" value="1"/>
</dbReference>
<evidence type="ECO:0000313" key="3">
    <source>
        <dbReference type="EMBL" id="KAK1939033.1"/>
    </source>
</evidence>
<feature type="domain" description="Putative auto-transporter adhesin head GIN" evidence="2">
    <location>
        <begin position="45"/>
        <end position="148"/>
    </location>
</feature>
<reference evidence="3" key="1">
    <citation type="submission" date="2023-08" db="EMBL/GenBank/DDBJ databases">
        <title>Reference Genome Resource for the Citrus Pathogen Phytophthora citrophthora.</title>
        <authorList>
            <person name="Moller H."/>
            <person name="Coetzee B."/>
            <person name="Rose L.J."/>
            <person name="Van Niekerk J.M."/>
        </authorList>
    </citation>
    <scope>NUCLEOTIDE SEQUENCE</scope>
    <source>
        <strain evidence="3">STE-U-9442</strain>
    </source>
</reference>
<keyword evidence="1" id="KW-1133">Transmembrane helix</keyword>
<protein>
    <recommendedName>
        <fullName evidence="2">Putative auto-transporter adhesin head GIN domain-containing protein</fullName>
    </recommendedName>
</protein>
<keyword evidence="4" id="KW-1185">Reference proteome</keyword>
<keyword evidence="1" id="KW-0812">Transmembrane</keyword>
<dbReference type="PANTHER" id="PTHR39200">
    <property type="entry name" value="HYPOTHETICAL EXPORTED PROTEIN"/>
    <property type="match status" value="1"/>
</dbReference>
<dbReference type="Proteomes" id="UP001259832">
    <property type="component" value="Unassembled WGS sequence"/>
</dbReference>
<comment type="caution">
    <text evidence="3">The sequence shown here is derived from an EMBL/GenBank/DDBJ whole genome shotgun (WGS) entry which is preliminary data.</text>
</comment>
<dbReference type="InterPro" id="IPR021255">
    <property type="entry name" value="DUF2807"/>
</dbReference>
<evidence type="ECO:0000313" key="4">
    <source>
        <dbReference type="Proteomes" id="UP001259832"/>
    </source>
</evidence>
<proteinExistence type="predicted"/>
<dbReference type="Gene3D" id="2.160.20.120">
    <property type="match status" value="1"/>
</dbReference>
<evidence type="ECO:0000259" key="2">
    <source>
        <dbReference type="Pfam" id="PF10988"/>
    </source>
</evidence>
<dbReference type="EMBL" id="JASMQC010000017">
    <property type="protein sequence ID" value="KAK1939033.1"/>
    <property type="molecule type" value="Genomic_DNA"/>
</dbReference>
<dbReference type="AlphaFoldDB" id="A0AAD9GIZ2"/>
<name>A0AAD9GIZ2_9STRA</name>
<evidence type="ECO:0000256" key="1">
    <source>
        <dbReference type="SAM" id="Phobius"/>
    </source>
</evidence>
<keyword evidence="1" id="KW-0472">Membrane</keyword>
<feature type="transmembrane region" description="Helical" evidence="1">
    <location>
        <begin position="198"/>
        <end position="217"/>
    </location>
</feature>
<dbReference type="Pfam" id="PF10988">
    <property type="entry name" value="DUF2807"/>
    <property type="match status" value="1"/>
</dbReference>
<organism evidence="3 4">
    <name type="scientific">Phytophthora citrophthora</name>
    <dbReference type="NCBI Taxonomy" id="4793"/>
    <lineage>
        <taxon>Eukaryota</taxon>
        <taxon>Sar</taxon>
        <taxon>Stramenopiles</taxon>
        <taxon>Oomycota</taxon>
        <taxon>Peronosporomycetes</taxon>
        <taxon>Peronosporales</taxon>
        <taxon>Peronosporaceae</taxon>
        <taxon>Phytophthora</taxon>
    </lineage>
</organism>
<gene>
    <name evidence="3" type="ORF">P3T76_009108</name>
</gene>
<sequence>MMVDFLELTAEGSGRIQTWFTEVFEVKIASINTSAGEIDMYTGQKGVVGEFTFNVEGSGSSCVTADALEMSHLQIEKEGSGDISIGPSGSCQNAQLIASGSGTIDIRGIQCQNVSVDLMSSGNMVVQATGSLSGQVYGGGKLRYAGNAPQSITSFNYMGIVTGIPASSSYRPAQCLAGASSPLSAPVSTSPARYDGQLNVLLVAGTVFVVALVLRWFNESRRRAREEERQPLLGTRLL</sequence>